<keyword evidence="2" id="KW-1133">Transmembrane helix</keyword>
<organism evidence="3 4">
    <name type="scientific">Paraglomus occultum</name>
    <dbReference type="NCBI Taxonomy" id="144539"/>
    <lineage>
        <taxon>Eukaryota</taxon>
        <taxon>Fungi</taxon>
        <taxon>Fungi incertae sedis</taxon>
        <taxon>Mucoromycota</taxon>
        <taxon>Glomeromycotina</taxon>
        <taxon>Glomeromycetes</taxon>
        <taxon>Paraglomerales</taxon>
        <taxon>Paraglomeraceae</taxon>
        <taxon>Paraglomus</taxon>
    </lineage>
</organism>
<evidence type="ECO:0000313" key="4">
    <source>
        <dbReference type="Proteomes" id="UP000789572"/>
    </source>
</evidence>
<evidence type="ECO:0000256" key="1">
    <source>
        <dbReference type="SAM" id="MobiDB-lite"/>
    </source>
</evidence>
<sequence>MSDSPLYAPNDSSLQATSKRKIPYPVIPSPDATSNEQRPMEYKTNKTLTGKKNKAKRFRILFCFLAGIYVYTFAVAAYIIYLYWSFPQRDLILESMKPFVVGFSIEMVYRLFEIARIVYWTRGRVNVTLGIAMMFGTL</sequence>
<feature type="region of interest" description="Disordered" evidence="1">
    <location>
        <begin position="1"/>
        <end position="46"/>
    </location>
</feature>
<name>A0A9N8VFG7_9GLOM</name>
<evidence type="ECO:0000256" key="2">
    <source>
        <dbReference type="SAM" id="Phobius"/>
    </source>
</evidence>
<reference evidence="3" key="1">
    <citation type="submission" date="2021-06" db="EMBL/GenBank/DDBJ databases">
        <authorList>
            <person name="Kallberg Y."/>
            <person name="Tangrot J."/>
            <person name="Rosling A."/>
        </authorList>
    </citation>
    <scope>NUCLEOTIDE SEQUENCE</scope>
    <source>
        <strain evidence="3">IA702</strain>
    </source>
</reference>
<feature type="transmembrane region" description="Helical" evidence="2">
    <location>
        <begin position="96"/>
        <end position="112"/>
    </location>
</feature>
<gene>
    <name evidence="3" type="ORF">POCULU_LOCUS38</name>
</gene>
<keyword evidence="2" id="KW-0472">Membrane</keyword>
<dbReference type="EMBL" id="CAJVPJ010000002">
    <property type="protein sequence ID" value="CAG8451232.1"/>
    <property type="molecule type" value="Genomic_DNA"/>
</dbReference>
<dbReference type="Proteomes" id="UP000789572">
    <property type="component" value="Unassembled WGS sequence"/>
</dbReference>
<proteinExistence type="predicted"/>
<feature type="transmembrane region" description="Helical" evidence="2">
    <location>
        <begin position="60"/>
        <end position="84"/>
    </location>
</feature>
<dbReference type="AlphaFoldDB" id="A0A9N8VFG7"/>
<accession>A0A9N8VFG7</accession>
<protein>
    <submittedName>
        <fullName evidence="3">6544_t:CDS:1</fullName>
    </submittedName>
</protein>
<comment type="caution">
    <text evidence="3">The sequence shown here is derived from an EMBL/GenBank/DDBJ whole genome shotgun (WGS) entry which is preliminary data.</text>
</comment>
<keyword evidence="4" id="KW-1185">Reference proteome</keyword>
<evidence type="ECO:0000313" key="3">
    <source>
        <dbReference type="EMBL" id="CAG8451232.1"/>
    </source>
</evidence>
<keyword evidence="2" id="KW-0812">Transmembrane</keyword>